<evidence type="ECO:0000256" key="2">
    <source>
        <dbReference type="ARBA" id="ARBA00022475"/>
    </source>
</evidence>
<dbReference type="PANTHER" id="PTHR43124:SF4">
    <property type="entry name" value="SUGAR EFFLUX TRANSPORTER"/>
    <property type="match status" value="1"/>
</dbReference>
<evidence type="ECO:0000256" key="5">
    <source>
        <dbReference type="ARBA" id="ARBA00023136"/>
    </source>
</evidence>
<reference evidence="8 9" key="1">
    <citation type="submission" date="2022-07" db="EMBL/GenBank/DDBJ databases">
        <title>Fecal culturing of patients with breast cancer.</title>
        <authorList>
            <person name="Teng N.M.Y."/>
            <person name="Kiu R."/>
            <person name="Evans R."/>
            <person name="Baker D.J."/>
            <person name="Zenner C."/>
            <person name="Robinson S.D."/>
            <person name="Hall L.J."/>
        </authorList>
    </citation>
    <scope>NUCLEOTIDE SEQUENCE [LARGE SCALE GENOMIC DNA]</scope>
    <source>
        <strain evidence="8 9">LH1063</strain>
    </source>
</reference>
<comment type="caution">
    <text evidence="8">The sequence shown here is derived from an EMBL/GenBank/DDBJ whole genome shotgun (WGS) entry which is preliminary data.</text>
</comment>
<keyword evidence="9" id="KW-1185">Reference proteome</keyword>
<dbReference type="Gene3D" id="1.20.1250.20">
    <property type="entry name" value="MFS general substrate transporter like domains"/>
    <property type="match status" value="1"/>
</dbReference>
<feature type="transmembrane region" description="Helical" evidence="6">
    <location>
        <begin position="103"/>
        <end position="124"/>
    </location>
</feature>
<keyword evidence="8" id="KW-0813">Transport</keyword>
<evidence type="ECO:0000259" key="7">
    <source>
        <dbReference type="PROSITE" id="PS50850"/>
    </source>
</evidence>
<evidence type="ECO:0000256" key="6">
    <source>
        <dbReference type="SAM" id="Phobius"/>
    </source>
</evidence>
<keyword evidence="4 6" id="KW-1133">Transmembrane helix</keyword>
<evidence type="ECO:0000256" key="3">
    <source>
        <dbReference type="ARBA" id="ARBA00022692"/>
    </source>
</evidence>
<dbReference type="RefSeq" id="WP_255025814.1">
    <property type="nucleotide sequence ID" value="NZ_JANDHW010000002.1"/>
</dbReference>
<keyword evidence="8" id="KW-0762">Sugar transport</keyword>
<feature type="transmembrane region" description="Helical" evidence="6">
    <location>
        <begin position="48"/>
        <end position="67"/>
    </location>
</feature>
<gene>
    <name evidence="8" type="ORF">NMU02_02225</name>
</gene>
<feature type="transmembrane region" description="Helical" evidence="6">
    <location>
        <begin position="292"/>
        <end position="312"/>
    </location>
</feature>
<comment type="subcellular location">
    <subcellularLocation>
        <location evidence="1">Cell membrane</location>
        <topology evidence="1">Multi-pass membrane protein</topology>
    </subcellularLocation>
</comment>
<evidence type="ECO:0000313" key="9">
    <source>
        <dbReference type="Proteomes" id="UP001205603"/>
    </source>
</evidence>
<feature type="domain" description="Major facilitator superfamily (MFS) profile" evidence="7">
    <location>
        <begin position="8"/>
        <end position="380"/>
    </location>
</feature>
<feature type="transmembrane region" description="Helical" evidence="6">
    <location>
        <begin position="131"/>
        <end position="150"/>
    </location>
</feature>
<dbReference type="NCBIfam" id="NF002921">
    <property type="entry name" value="PRK03545.1"/>
    <property type="match status" value="1"/>
</dbReference>
<dbReference type="Pfam" id="PF07690">
    <property type="entry name" value="MFS_1"/>
    <property type="match status" value="1"/>
</dbReference>
<name>A0ABT1ME55_9BACT</name>
<accession>A0ABT1ME55</accession>
<feature type="transmembrane region" description="Helical" evidence="6">
    <location>
        <begin position="204"/>
        <end position="220"/>
    </location>
</feature>
<keyword evidence="5 6" id="KW-0472">Membrane</keyword>
<dbReference type="EMBL" id="JANDHW010000002">
    <property type="protein sequence ID" value="MCP9610908.1"/>
    <property type="molecule type" value="Genomic_DNA"/>
</dbReference>
<dbReference type="PANTHER" id="PTHR43124">
    <property type="entry name" value="PURINE EFFLUX PUMP PBUE"/>
    <property type="match status" value="1"/>
</dbReference>
<feature type="transmembrane region" description="Helical" evidence="6">
    <location>
        <begin position="357"/>
        <end position="375"/>
    </location>
</feature>
<sequence length="392" mass="42857">MSVKSWFPLIGLTCAAFIFNTSEFIPIGLLSDIAKDFKITEAHAGLLISVYAWIVTLLSLPLILLVSKIELRKLLLFTLVLFVGFQVFSSVSANYGALMASRIGVACTHSVFWSIVSPLAVRIVPDKNRPLALSMIVTGTSVAMILGLPLGRIIGLHIGWRMAFLCVGVFAFITFLYLIFVLPKVPSHGGFSLHRLPVLLKNKLLVGLYLLSFAIATSYYTGYSYIEPFLKQVAGLKDSWITSTLMIFGGAGILGSLFFSKYYGKYPYAFVGIVIFSVSFCLILIYPFSFNSYLIILLCAFWGMAVTAFNVAMQAEIINNSPQSATPVSMSIFSGIFNLGIGCGTLIGGGICTYSSISYIGYVGGILAALAFIYWQKKVLKQLKNRKVIPCL</sequence>
<feature type="transmembrane region" description="Helical" evidence="6">
    <location>
        <begin position="74"/>
        <end position="97"/>
    </location>
</feature>
<keyword evidence="2" id="KW-1003">Cell membrane</keyword>
<dbReference type="InterPro" id="IPR011701">
    <property type="entry name" value="MFS"/>
</dbReference>
<dbReference type="Proteomes" id="UP001205603">
    <property type="component" value="Unassembled WGS sequence"/>
</dbReference>
<feature type="transmembrane region" description="Helical" evidence="6">
    <location>
        <begin position="240"/>
        <end position="259"/>
    </location>
</feature>
<evidence type="ECO:0000256" key="4">
    <source>
        <dbReference type="ARBA" id="ARBA00022989"/>
    </source>
</evidence>
<feature type="transmembrane region" description="Helical" evidence="6">
    <location>
        <begin position="266"/>
        <end position="286"/>
    </location>
</feature>
<organism evidence="8 9">
    <name type="scientific">Coprobacter tertius</name>
    <dbReference type="NCBI Taxonomy" id="2944915"/>
    <lineage>
        <taxon>Bacteria</taxon>
        <taxon>Pseudomonadati</taxon>
        <taxon>Bacteroidota</taxon>
        <taxon>Bacteroidia</taxon>
        <taxon>Bacteroidales</taxon>
        <taxon>Barnesiellaceae</taxon>
        <taxon>Coprobacter</taxon>
    </lineage>
</organism>
<proteinExistence type="predicted"/>
<feature type="transmembrane region" description="Helical" evidence="6">
    <location>
        <begin position="332"/>
        <end position="351"/>
    </location>
</feature>
<dbReference type="InterPro" id="IPR050189">
    <property type="entry name" value="MFS_Efflux_Transporters"/>
</dbReference>
<protein>
    <submittedName>
        <fullName evidence="8">Sugar transporter</fullName>
    </submittedName>
</protein>
<feature type="transmembrane region" description="Helical" evidence="6">
    <location>
        <begin position="162"/>
        <end position="183"/>
    </location>
</feature>
<dbReference type="PROSITE" id="PS50850">
    <property type="entry name" value="MFS"/>
    <property type="match status" value="1"/>
</dbReference>
<dbReference type="InterPro" id="IPR020846">
    <property type="entry name" value="MFS_dom"/>
</dbReference>
<dbReference type="SUPFAM" id="SSF103473">
    <property type="entry name" value="MFS general substrate transporter"/>
    <property type="match status" value="1"/>
</dbReference>
<keyword evidence="3 6" id="KW-0812">Transmembrane</keyword>
<evidence type="ECO:0000313" key="8">
    <source>
        <dbReference type="EMBL" id="MCP9610908.1"/>
    </source>
</evidence>
<dbReference type="CDD" id="cd17324">
    <property type="entry name" value="MFS_NepI_like"/>
    <property type="match status" value="1"/>
</dbReference>
<evidence type="ECO:0000256" key="1">
    <source>
        <dbReference type="ARBA" id="ARBA00004651"/>
    </source>
</evidence>
<dbReference type="InterPro" id="IPR036259">
    <property type="entry name" value="MFS_trans_sf"/>
</dbReference>